<dbReference type="Gene3D" id="2.70.150.10">
    <property type="entry name" value="Calcium-transporting ATPase, cytoplasmic transduction domain A"/>
    <property type="match status" value="1"/>
</dbReference>
<gene>
    <name evidence="10" type="ORF">A994_11177</name>
</gene>
<evidence type="ECO:0000256" key="8">
    <source>
        <dbReference type="SAM" id="Phobius"/>
    </source>
</evidence>
<evidence type="ECO:0000256" key="4">
    <source>
        <dbReference type="ARBA" id="ARBA00022723"/>
    </source>
</evidence>
<dbReference type="AlphaFoldDB" id="K2RQD4"/>
<evidence type="ECO:0000256" key="2">
    <source>
        <dbReference type="ARBA" id="ARBA00006024"/>
    </source>
</evidence>
<dbReference type="GO" id="GO:0019829">
    <property type="term" value="F:ATPase-coupled monoatomic cation transmembrane transporter activity"/>
    <property type="evidence" value="ECO:0007669"/>
    <property type="project" value="InterPro"/>
</dbReference>
<dbReference type="GO" id="GO:0005524">
    <property type="term" value="F:ATP binding"/>
    <property type="evidence" value="ECO:0007669"/>
    <property type="project" value="InterPro"/>
</dbReference>
<evidence type="ECO:0000256" key="5">
    <source>
        <dbReference type="ARBA" id="ARBA00022967"/>
    </source>
</evidence>
<dbReference type="InterPro" id="IPR027256">
    <property type="entry name" value="P-typ_ATPase_IB"/>
</dbReference>
<dbReference type="OrthoDB" id="8588at2157"/>
<dbReference type="NCBIfam" id="TIGR01494">
    <property type="entry name" value="ATPase_P-type"/>
    <property type="match status" value="1"/>
</dbReference>
<dbReference type="InterPro" id="IPR023298">
    <property type="entry name" value="ATPase_P-typ_TM_dom_sf"/>
</dbReference>
<dbReference type="Gene3D" id="3.40.1110.10">
    <property type="entry name" value="Calcium-transporting ATPase, cytoplasmic domain N"/>
    <property type="match status" value="2"/>
</dbReference>
<feature type="transmembrane region" description="Helical" evidence="8">
    <location>
        <begin position="36"/>
        <end position="53"/>
    </location>
</feature>
<dbReference type="Gene3D" id="3.40.50.1000">
    <property type="entry name" value="HAD superfamily/HAD-like"/>
    <property type="match status" value="1"/>
</dbReference>
<protein>
    <submittedName>
        <fullName evidence="10">Heavy metal translocating P-type ATPase</fullName>
    </submittedName>
</protein>
<dbReference type="NCBIfam" id="TIGR01525">
    <property type="entry name" value="ATPase-IB_hvy"/>
    <property type="match status" value="1"/>
</dbReference>
<dbReference type="Pfam" id="PF00122">
    <property type="entry name" value="E1-E2_ATPase"/>
    <property type="match status" value="1"/>
</dbReference>
<comment type="similarity">
    <text evidence="2">Belongs to the cation transport ATPase (P-type) (TC 3.A.3) family. Type IB subfamily.</text>
</comment>
<dbReference type="RefSeq" id="WP_004031715.1">
    <property type="nucleotide sequence ID" value="NZ_AMPO01000011.1"/>
</dbReference>
<dbReference type="InterPro" id="IPR044492">
    <property type="entry name" value="P_typ_ATPase_HD_dom"/>
</dbReference>
<keyword evidence="6 8" id="KW-1133">Transmembrane helix</keyword>
<name>K2RQD4_METFP</name>
<dbReference type="InterPro" id="IPR023214">
    <property type="entry name" value="HAD_sf"/>
</dbReference>
<feature type="transmembrane region" description="Helical" evidence="8">
    <location>
        <begin position="596"/>
        <end position="617"/>
    </location>
</feature>
<feature type="domain" description="P-type ATPase A" evidence="9">
    <location>
        <begin position="144"/>
        <end position="244"/>
    </location>
</feature>
<dbReference type="InterPro" id="IPR051014">
    <property type="entry name" value="Cation_Transport_ATPase_IB"/>
</dbReference>
<dbReference type="InterPro" id="IPR059000">
    <property type="entry name" value="ATPase_P-type_domA"/>
</dbReference>
<dbReference type="Pfam" id="PF00702">
    <property type="entry name" value="Hydrolase"/>
    <property type="match status" value="1"/>
</dbReference>
<dbReference type="Proteomes" id="UP000007360">
    <property type="component" value="Unassembled WGS sequence"/>
</dbReference>
<feature type="transmembrane region" description="Helical" evidence="8">
    <location>
        <begin position="285"/>
        <end position="310"/>
    </location>
</feature>
<dbReference type="NCBIfam" id="TIGR01511">
    <property type="entry name" value="ATPase-IB1_Cu"/>
    <property type="match status" value="1"/>
</dbReference>
<feature type="transmembrane region" description="Helical" evidence="8">
    <location>
        <begin position="623"/>
        <end position="641"/>
    </location>
</feature>
<dbReference type="InterPro" id="IPR023299">
    <property type="entry name" value="ATPase_P-typ_cyto_dom_N"/>
</dbReference>
<proteinExistence type="inferred from homology"/>
<dbReference type="EMBL" id="AMPO01000011">
    <property type="protein sequence ID" value="EKF84955.1"/>
    <property type="molecule type" value="Genomic_DNA"/>
</dbReference>
<dbReference type="GO" id="GO:0016020">
    <property type="term" value="C:membrane"/>
    <property type="evidence" value="ECO:0007669"/>
    <property type="project" value="UniProtKB-SubCell"/>
</dbReference>
<evidence type="ECO:0000313" key="11">
    <source>
        <dbReference type="Proteomes" id="UP000007360"/>
    </source>
</evidence>
<dbReference type="InterPro" id="IPR008250">
    <property type="entry name" value="ATPase_P-typ_transduc_dom_A_sf"/>
</dbReference>
<accession>K2RQD4</accession>
<dbReference type="GO" id="GO:0016887">
    <property type="term" value="F:ATP hydrolysis activity"/>
    <property type="evidence" value="ECO:0007669"/>
    <property type="project" value="InterPro"/>
</dbReference>
<dbReference type="SFLD" id="SFLDG00002">
    <property type="entry name" value="C1.7:_P-type_atpase_like"/>
    <property type="match status" value="1"/>
</dbReference>
<dbReference type="FunFam" id="2.70.150.10:FF:000002">
    <property type="entry name" value="Copper-transporting ATPase 1, putative"/>
    <property type="match status" value="1"/>
</dbReference>
<dbReference type="SFLD" id="SFLDF00027">
    <property type="entry name" value="p-type_atpase"/>
    <property type="match status" value="1"/>
</dbReference>
<evidence type="ECO:0000256" key="7">
    <source>
        <dbReference type="ARBA" id="ARBA00023136"/>
    </source>
</evidence>
<keyword evidence="5" id="KW-1278">Translocase</keyword>
<dbReference type="PANTHER" id="PTHR48085">
    <property type="entry name" value="CADMIUM/ZINC-TRANSPORTING ATPASE HMA2-RELATED"/>
    <property type="match status" value="1"/>
</dbReference>
<comment type="subcellular location">
    <subcellularLocation>
        <location evidence="1">Membrane</location>
    </subcellularLocation>
</comment>
<dbReference type="SUPFAM" id="SSF56784">
    <property type="entry name" value="HAD-like"/>
    <property type="match status" value="1"/>
</dbReference>
<dbReference type="PROSITE" id="PS00154">
    <property type="entry name" value="ATPASE_E1_E2"/>
    <property type="match status" value="1"/>
</dbReference>
<keyword evidence="3 8" id="KW-0812">Transmembrane</keyword>
<dbReference type="InterPro" id="IPR018303">
    <property type="entry name" value="ATPase_P-typ_P_site"/>
</dbReference>
<reference evidence="10 11" key="1">
    <citation type="journal article" date="2012" name="J. Bacteriol.">
        <title>Draft genome sequence of Methanobacterium formicicum DSM 3637, an archaebacterium isolated from the methane producer amoeba Pelomyxa palustris.</title>
        <authorList>
            <person name="Gutierrez G."/>
        </authorList>
    </citation>
    <scope>NUCLEOTIDE SEQUENCE [LARGE SCALE GENOMIC DNA]</scope>
    <source>
        <strain evidence="11">DSM 3637 / PP1</strain>
    </source>
</reference>
<feature type="transmembrane region" description="Helical" evidence="8">
    <location>
        <begin position="260"/>
        <end position="279"/>
    </location>
</feature>
<evidence type="ECO:0000256" key="6">
    <source>
        <dbReference type="ARBA" id="ARBA00022989"/>
    </source>
</evidence>
<keyword evidence="4" id="KW-0479">Metal-binding</keyword>
<keyword evidence="11" id="KW-1185">Reference proteome</keyword>
<evidence type="ECO:0000259" key="9">
    <source>
        <dbReference type="Pfam" id="PF00122"/>
    </source>
</evidence>
<dbReference type="PANTHER" id="PTHR48085:SF5">
    <property type="entry name" value="CADMIUM_ZINC-TRANSPORTING ATPASE HMA4-RELATED"/>
    <property type="match status" value="1"/>
</dbReference>
<dbReference type="SUPFAM" id="SSF81665">
    <property type="entry name" value="Calcium ATPase, transmembrane domain M"/>
    <property type="match status" value="1"/>
</dbReference>
<dbReference type="SFLD" id="SFLDS00003">
    <property type="entry name" value="Haloacid_Dehalogenase"/>
    <property type="match status" value="1"/>
</dbReference>
<evidence type="ECO:0000313" key="10">
    <source>
        <dbReference type="EMBL" id="EKF84955.1"/>
    </source>
</evidence>
<organism evidence="10 11">
    <name type="scientific">Methanobacterium formicicum (strain DSM 3637 / PP1)</name>
    <dbReference type="NCBI Taxonomy" id="1204725"/>
    <lineage>
        <taxon>Archaea</taxon>
        <taxon>Methanobacteriati</taxon>
        <taxon>Methanobacteriota</taxon>
        <taxon>Methanomada group</taxon>
        <taxon>Methanobacteria</taxon>
        <taxon>Methanobacteriales</taxon>
        <taxon>Methanobacteriaceae</taxon>
        <taxon>Methanobacterium</taxon>
    </lineage>
</organism>
<evidence type="ECO:0000256" key="1">
    <source>
        <dbReference type="ARBA" id="ARBA00004370"/>
    </source>
</evidence>
<feature type="transmembrane region" description="Helical" evidence="8">
    <location>
        <begin position="99"/>
        <end position="123"/>
    </location>
</feature>
<keyword evidence="7 8" id="KW-0472">Membrane</keyword>
<dbReference type="SUPFAM" id="SSF81653">
    <property type="entry name" value="Calcium ATPase, transduction domain A"/>
    <property type="match status" value="1"/>
</dbReference>
<dbReference type="InterPro" id="IPR036412">
    <property type="entry name" value="HAD-like_sf"/>
</dbReference>
<dbReference type="PATRIC" id="fig|1204725.3.peg.2245"/>
<dbReference type="PRINTS" id="PR00119">
    <property type="entry name" value="CATATPASE"/>
</dbReference>
<sequence length="663" mass="71126">MSDINIGENIGLIKENISLKIKENISLQKFKEDNEYRSIILTIISGVFLLISWSGIPKDILPFDVALVSVVISGTPILIEAGKGLITSFDLKANVLVSIALIASVAIGEYFAAGEIAVIMMIGEILEDRTVRKAHESVKKLIQLTPQVARIKTSQGEKEVRVSELEICDILLVKPGESIPVDGVVTSGRTSIDQSILTGESMPVNKKVGDEVFIGTLNQLGAIEVKATRVGEDTSLAELIRLVKESESRKAPVVRLTDRVATIIVPIAVAASLITYIITQDIIRLVTILVVFCPCALVLATPTAIMAGIGNASRKGILIKSGEALENVGRVKTIAFDKTGTITYGKPEVIDVISFEEKYTPGKILQIAAIAEKFSEHPIGQAVLNRAKEESLKISDPHEFKVEIGHGVRALIGNERVLVGNQKLIDDNKIGVKQQQEEIITAHEDQGKTVLMVAIGDSISGIITVADTIKEKSKETVQELKGMGINEVLLLTGDNEVTAASIAREIGADNVYSQQLPGDKVQVIEERIANGERVCMIGDGINDAPALARSSVGVAMGALGSDVAIESADVALMSDDLSKVPELIDLSRKVRGTINVNIVVPIMINFMAILLAGFGIIGPVAGALIHNMGSVLVVANSSRLISYRQNRKNRKSRVNIKNVESTS</sequence>
<comment type="caution">
    <text evidence="10">The sequence shown here is derived from an EMBL/GenBank/DDBJ whole genome shotgun (WGS) entry which is preliminary data.</text>
</comment>
<dbReference type="InterPro" id="IPR001757">
    <property type="entry name" value="P_typ_ATPase"/>
</dbReference>
<evidence type="ECO:0000256" key="3">
    <source>
        <dbReference type="ARBA" id="ARBA00022692"/>
    </source>
</evidence>
<dbReference type="GO" id="GO:0046872">
    <property type="term" value="F:metal ion binding"/>
    <property type="evidence" value="ECO:0007669"/>
    <property type="project" value="UniProtKB-KW"/>
</dbReference>